<dbReference type="Pfam" id="PF09897">
    <property type="entry name" value="DUF2124"/>
    <property type="match status" value="1"/>
</dbReference>
<dbReference type="Proteomes" id="UP001218895">
    <property type="component" value="Chromosome"/>
</dbReference>
<evidence type="ECO:0000313" key="1">
    <source>
        <dbReference type="EMBL" id="WFN36179.1"/>
    </source>
</evidence>
<dbReference type="AlphaFoldDB" id="A0AAF0FPG7"/>
<accession>A0AAF0FPG7</accession>
<dbReference type="PIRSF" id="PIRSF004962">
    <property type="entry name" value="UCP004962"/>
    <property type="match status" value="1"/>
</dbReference>
<dbReference type="InterPro" id="IPR009183">
    <property type="entry name" value="UCP004962"/>
</dbReference>
<organism evidence="1 2">
    <name type="scientific">Methanomicrobium antiquum</name>
    <dbReference type="NCBI Taxonomy" id="487686"/>
    <lineage>
        <taxon>Archaea</taxon>
        <taxon>Methanobacteriati</taxon>
        <taxon>Methanobacteriota</taxon>
        <taxon>Stenosarchaea group</taxon>
        <taxon>Methanomicrobia</taxon>
        <taxon>Methanomicrobiales</taxon>
        <taxon>Methanomicrobiaceae</taxon>
        <taxon>Methanomicrobium</taxon>
    </lineage>
</organism>
<dbReference type="EMBL" id="CP091092">
    <property type="protein sequence ID" value="WFN36179.1"/>
    <property type="molecule type" value="Genomic_DNA"/>
</dbReference>
<name>A0AAF0FPG7_9EURY</name>
<gene>
    <name evidence="1" type="ORF">L1994_08475</name>
</gene>
<evidence type="ECO:0000313" key="2">
    <source>
        <dbReference type="Proteomes" id="UP001218895"/>
    </source>
</evidence>
<dbReference type="GeneID" id="79950427"/>
<dbReference type="Gene3D" id="3.40.50.2300">
    <property type="match status" value="1"/>
</dbReference>
<dbReference type="RefSeq" id="WP_278099018.1">
    <property type="nucleotide sequence ID" value="NZ_CP091092.1"/>
</dbReference>
<dbReference type="KEGG" id="manq:L1994_08475"/>
<proteinExistence type="predicted"/>
<sequence>MEVKETLKGVPGLLRPFKKFLEDENLSENSQIVFYGCPGTCLPFIELIAFAIRSLPVKCIFVPFLEEEKAAALTIIDGMGAQINPGKVKPDPKVVVIMGGLSMPNIPVTAEDTLNTISKYDAKVVGICFMEMLEKEGWTEKINFDMIIDAAIDPVKVYR</sequence>
<protein>
    <submittedName>
        <fullName evidence="1">DUF2124 domain-containing protein</fullName>
    </submittedName>
</protein>
<reference evidence="1" key="1">
    <citation type="submission" date="2022-01" db="EMBL/GenBank/DDBJ databases">
        <title>Complete genome of Methanomicrobium antiquum DSM 21220.</title>
        <authorList>
            <person name="Chen S.-C."/>
            <person name="You Y.-T."/>
            <person name="Zhou Y.-Z."/>
            <person name="Lai M.-C."/>
        </authorList>
    </citation>
    <scope>NUCLEOTIDE SEQUENCE</scope>
    <source>
        <strain evidence="1">DSM 21220</strain>
    </source>
</reference>
<keyword evidence="2" id="KW-1185">Reference proteome</keyword>